<proteinExistence type="predicted"/>
<protein>
    <submittedName>
        <fullName evidence="1">Nucleolar protein 16</fullName>
    </submittedName>
</protein>
<organism evidence="1 2">
    <name type="scientific">Melia azedarach</name>
    <name type="common">Chinaberry tree</name>
    <dbReference type="NCBI Taxonomy" id="155640"/>
    <lineage>
        <taxon>Eukaryota</taxon>
        <taxon>Viridiplantae</taxon>
        <taxon>Streptophyta</taxon>
        <taxon>Embryophyta</taxon>
        <taxon>Tracheophyta</taxon>
        <taxon>Spermatophyta</taxon>
        <taxon>Magnoliopsida</taxon>
        <taxon>eudicotyledons</taxon>
        <taxon>Gunneridae</taxon>
        <taxon>Pentapetalae</taxon>
        <taxon>rosids</taxon>
        <taxon>malvids</taxon>
        <taxon>Sapindales</taxon>
        <taxon>Meliaceae</taxon>
        <taxon>Melia</taxon>
    </lineage>
</organism>
<comment type="caution">
    <text evidence="1">The sequence shown here is derived from an EMBL/GenBank/DDBJ whole genome shotgun (WGS) entry which is preliminary data.</text>
</comment>
<reference evidence="1 2" key="1">
    <citation type="journal article" date="2023" name="Science">
        <title>Complex scaffold remodeling in plant triterpene biosynthesis.</title>
        <authorList>
            <person name="De La Pena R."/>
            <person name="Hodgson H."/>
            <person name="Liu J.C."/>
            <person name="Stephenson M.J."/>
            <person name="Martin A.C."/>
            <person name="Owen C."/>
            <person name="Harkess A."/>
            <person name="Leebens-Mack J."/>
            <person name="Jimenez L.E."/>
            <person name="Osbourn A."/>
            <person name="Sattely E.S."/>
        </authorList>
    </citation>
    <scope>NUCLEOTIDE SEQUENCE [LARGE SCALE GENOMIC DNA]</scope>
    <source>
        <strain evidence="2">cv. JPN11</strain>
        <tissue evidence="1">Leaf</tissue>
    </source>
</reference>
<name>A0ACC1WQ08_MELAZ</name>
<evidence type="ECO:0000313" key="2">
    <source>
        <dbReference type="Proteomes" id="UP001164539"/>
    </source>
</evidence>
<dbReference type="EMBL" id="CM051407">
    <property type="protein sequence ID" value="KAJ4701008.1"/>
    <property type="molecule type" value="Genomic_DNA"/>
</dbReference>
<gene>
    <name evidence="1" type="ORF">OWV82_024313</name>
</gene>
<dbReference type="Proteomes" id="UP001164539">
    <property type="component" value="Chromosome 14"/>
</dbReference>
<accession>A0ACC1WQ08</accession>
<keyword evidence="2" id="KW-1185">Reference proteome</keyword>
<evidence type="ECO:0000313" key="1">
    <source>
        <dbReference type="EMBL" id="KAJ4701008.1"/>
    </source>
</evidence>
<sequence length="133" mass="15239">MARQLHFSPPPLSTSQTGLAAVTLLLCVFALFACASHSHKSRRWRACYEFLELEDEPVIELNNEVTVRNTEFQEYQIRNDDQSDEQQEESIWQKNILMGGKCQLPDFSGVIIYNSEGNIVTPAKTQHPLLTWK</sequence>